<dbReference type="Proteomes" id="UP000001055">
    <property type="component" value="Unassembled WGS sequence"/>
</dbReference>
<accession>Q0U6Q8</accession>
<evidence type="ECO:0000313" key="2">
    <source>
        <dbReference type="Proteomes" id="UP000001055"/>
    </source>
</evidence>
<gene>
    <name evidence="1" type="ORF">SNOG_12556</name>
</gene>
<dbReference type="EMBL" id="CH445347">
    <property type="protein sequence ID" value="EAT79854.1"/>
    <property type="molecule type" value="Genomic_DNA"/>
</dbReference>
<name>Q0U6Q8_PHANO</name>
<dbReference type="GeneID" id="5979688"/>
<dbReference type="InParanoid" id="Q0U6Q8"/>
<evidence type="ECO:0000313" key="1">
    <source>
        <dbReference type="EMBL" id="EAT79854.1"/>
    </source>
</evidence>
<sequence length="92" mass="9858">MPIGNSEWRVDHELDATKKRADVLLVYSEPSKTEPGMVRWAGLLLEAGGCPGSTELVYRRIGGVVAMGTKNFGNDLTIKNPGTQAAAHYATA</sequence>
<organism evidence="1 2">
    <name type="scientific">Phaeosphaeria nodorum (strain SN15 / ATCC MYA-4574 / FGSC 10173)</name>
    <name type="common">Glume blotch fungus</name>
    <name type="synonym">Parastagonospora nodorum</name>
    <dbReference type="NCBI Taxonomy" id="321614"/>
    <lineage>
        <taxon>Eukaryota</taxon>
        <taxon>Fungi</taxon>
        <taxon>Dikarya</taxon>
        <taxon>Ascomycota</taxon>
        <taxon>Pezizomycotina</taxon>
        <taxon>Dothideomycetes</taxon>
        <taxon>Pleosporomycetidae</taxon>
        <taxon>Pleosporales</taxon>
        <taxon>Pleosporineae</taxon>
        <taxon>Phaeosphaeriaceae</taxon>
        <taxon>Parastagonospora</taxon>
    </lineage>
</organism>
<dbReference type="RefSeq" id="XP_001802777.1">
    <property type="nucleotide sequence ID" value="XM_001802725.1"/>
</dbReference>
<protein>
    <submittedName>
        <fullName evidence="1">Uncharacterized protein</fullName>
    </submittedName>
</protein>
<dbReference type="AlphaFoldDB" id="Q0U6Q8"/>
<reference evidence="2" key="1">
    <citation type="journal article" date="2007" name="Plant Cell">
        <title>Dothideomycete-plant interactions illuminated by genome sequencing and EST analysis of the wheat pathogen Stagonospora nodorum.</title>
        <authorList>
            <person name="Hane J.K."/>
            <person name="Lowe R.G."/>
            <person name="Solomon P.S."/>
            <person name="Tan K.C."/>
            <person name="Schoch C.L."/>
            <person name="Spatafora J.W."/>
            <person name="Crous P.W."/>
            <person name="Kodira C."/>
            <person name="Birren B.W."/>
            <person name="Galagan J.E."/>
            <person name="Torriani S.F."/>
            <person name="McDonald B.A."/>
            <person name="Oliver R.P."/>
        </authorList>
    </citation>
    <scope>NUCLEOTIDE SEQUENCE [LARGE SCALE GENOMIC DNA]</scope>
    <source>
        <strain evidence="2">SN15 / ATCC MYA-4574 / FGSC 10173</strain>
    </source>
</reference>
<proteinExistence type="predicted"/>
<dbReference type="KEGG" id="pno:SNOG_12556"/>